<evidence type="ECO:0000256" key="2">
    <source>
        <dbReference type="SAM" id="MobiDB-lite"/>
    </source>
</evidence>
<feature type="compositionally biased region" description="Basic residues" evidence="2">
    <location>
        <begin position="163"/>
        <end position="182"/>
    </location>
</feature>
<accession>A0A6C0F1E3</accession>
<feature type="region of interest" description="Disordered" evidence="2">
    <location>
        <begin position="97"/>
        <end position="116"/>
    </location>
</feature>
<name>A0A6C0F1E3_9ZZZZ</name>
<dbReference type="EMBL" id="MN739008">
    <property type="protein sequence ID" value="QHT34761.1"/>
    <property type="molecule type" value="Genomic_DNA"/>
</dbReference>
<evidence type="ECO:0000256" key="1">
    <source>
        <dbReference type="SAM" id="Coils"/>
    </source>
</evidence>
<sequence length="182" mass="21313">MKTRNRRFITEISQMSGEKKTEWILKAVVDIEKLEDQLKVYGRQIYNLNEKNKELTDENRRISAQLEMNQTVIQSGDDDEQLQLDAVTPEKIFTPRKYRKGTSTPENDQGNRKRYKTGDWRITGKTTGRPDTPQITGNRVYNSQRTAQEIRSTLFGRPPTPPRKTRKGGKRGKNMKTMRKYF</sequence>
<evidence type="ECO:0000313" key="3">
    <source>
        <dbReference type="EMBL" id="QHT34761.1"/>
    </source>
</evidence>
<protein>
    <submittedName>
        <fullName evidence="3">Uncharacterized protein</fullName>
    </submittedName>
</protein>
<proteinExistence type="predicted"/>
<feature type="coiled-coil region" evidence="1">
    <location>
        <begin position="31"/>
        <end position="65"/>
    </location>
</feature>
<dbReference type="AlphaFoldDB" id="A0A6C0F1E3"/>
<feature type="region of interest" description="Disordered" evidence="2">
    <location>
        <begin position="154"/>
        <end position="182"/>
    </location>
</feature>
<keyword evidence="1" id="KW-0175">Coiled coil</keyword>
<reference evidence="3" key="1">
    <citation type="journal article" date="2020" name="Nature">
        <title>Giant virus diversity and host interactions through global metagenomics.</title>
        <authorList>
            <person name="Schulz F."/>
            <person name="Roux S."/>
            <person name="Paez-Espino D."/>
            <person name="Jungbluth S."/>
            <person name="Walsh D.A."/>
            <person name="Denef V.J."/>
            <person name="McMahon K.D."/>
            <person name="Konstantinidis K.T."/>
            <person name="Eloe-Fadrosh E.A."/>
            <person name="Kyrpides N.C."/>
            <person name="Woyke T."/>
        </authorList>
    </citation>
    <scope>NUCLEOTIDE SEQUENCE</scope>
    <source>
        <strain evidence="3">GVMAG-M-3300009163-63</strain>
    </source>
</reference>
<organism evidence="3">
    <name type="scientific">viral metagenome</name>
    <dbReference type="NCBI Taxonomy" id="1070528"/>
    <lineage>
        <taxon>unclassified sequences</taxon>
        <taxon>metagenomes</taxon>
        <taxon>organismal metagenomes</taxon>
    </lineage>
</organism>